<proteinExistence type="predicted"/>
<dbReference type="FunFam" id="1.25.40.10:FF:000010">
    <property type="entry name" value="Stress-induced phosphoprotein 1"/>
    <property type="match status" value="1"/>
</dbReference>
<evidence type="ECO:0000313" key="8">
    <source>
        <dbReference type="EMBL" id="JAC64520.1"/>
    </source>
</evidence>
<evidence type="ECO:0000256" key="6">
    <source>
        <dbReference type="SAM" id="MobiDB-lite"/>
    </source>
</evidence>
<feature type="repeat" description="TPR" evidence="5">
    <location>
        <begin position="71"/>
        <end position="104"/>
    </location>
</feature>
<evidence type="ECO:0000256" key="4">
    <source>
        <dbReference type="ARBA" id="ARBA00022803"/>
    </source>
</evidence>
<evidence type="ECO:0000256" key="3">
    <source>
        <dbReference type="ARBA" id="ARBA00022737"/>
    </source>
</evidence>
<dbReference type="Pfam" id="PF13424">
    <property type="entry name" value="TPR_12"/>
    <property type="match status" value="1"/>
</dbReference>
<dbReference type="InterPro" id="IPR019734">
    <property type="entry name" value="TPR_rpt"/>
</dbReference>
<feature type="repeat" description="TPR" evidence="5">
    <location>
        <begin position="240"/>
        <end position="273"/>
    </location>
</feature>
<dbReference type="Pfam" id="PF00515">
    <property type="entry name" value="TPR_1"/>
    <property type="match status" value="3"/>
</dbReference>
<dbReference type="Gene3D" id="1.25.40.10">
    <property type="entry name" value="Tetratricopeptide repeat domain"/>
    <property type="match status" value="3"/>
</dbReference>
<dbReference type="FunFam" id="1.25.40.10:FF:000020">
    <property type="entry name" value="Stress-induced phosphoprotein 1"/>
    <property type="match status" value="1"/>
</dbReference>
<gene>
    <name evidence="8" type="primary">STIP1</name>
    <name evidence="8" type="ORF">TSPGSL018_18151</name>
</gene>
<dbReference type="PROSITE" id="PS50005">
    <property type="entry name" value="TPR"/>
    <property type="match status" value="4"/>
</dbReference>
<dbReference type="FunFam" id="1.10.260.100:FF:000002">
    <property type="entry name" value="Stress-induced-phosphoprotein 1 (Hsp70/Hsp90-organizing)"/>
    <property type="match status" value="1"/>
</dbReference>
<dbReference type="InterPro" id="IPR013105">
    <property type="entry name" value="TPR_2"/>
</dbReference>
<evidence type="ECO:0000256" key="1">
    <source>
        <dbReference type="ARBA" id="ARBA00004496"/>
    </source>
</evidence>
<keyword evidence="2" id="KW-0963">Cytoplasm</keyword>
<feature type="compositionally biased region" description="Acidic residues" evidence="6">
    <location>
        <begin position="218"/>
        <end position="229"/>
    </location>
</feature>
<dbReference type="Pfam" id="PF07719">
    <property type="entry name" value="TPR_2"/>
    <property type="match status" value="1"/>
</dbReference>
<feature type="domain" description="STI1" evidence="7">
    <location>
        <begin position="518"/>
        <end position="557"/>
    </location>
</feature>
<dbReference type="Gene3D" id="1.10.260.100">
    <property type="match status" value="2"/>
</dbReference>
<sequence length="569" mass="63258">MSAEELKAKGNAAFSAGNFAEAVQHFSAAIDLDPSNHVLYSNRSACKASLKQYQEALEDANKVVELKSDWPKGYSRVAAAHMGLQQYDEAMAAYEKGLELDPENAAMKNGLRAAEQAAQQGAGGGAGGIGSMFGSPEFLTKLATSPETRDLISNPAFMQKIGDLQKNPSSLGKYLQDPEIMKALSVGLGISVMNPGDAPPTEREPPAPKPEPAPAPEPEPEPEPELDDEEKARKRRKEEALEEKTRGNAHYKKKEFEQAIKCYESALELDDSDISFLTNKAAVYYEMGDYDKCIEDCNEAVTRGRKMYADYKLIARAMTRKANALVQKGDMEAAIEIYKEALLEHRNPDTLSRLNETEKALKKKKEEEYIDLDLANEEKEKGNAFFKDQKFPEAVKCYTEAIMRGPPSVNPECYKNYSNRAACYIKLGAMPEAEKDADKCIELCPSFAKGYSRKGHVQFVMKEYNKAMDTYQKGLKVDPDNAELKQGLHRCIAQINAMNQGDVSEDELKQRQARAMADPEIQGILSDPVMRQVLHDMQENPQAAQEHMRHPEIVAKIQKLVGAGIVQMR</sequence>
<accession>A0A061R1E4</accession>
<dbReference type="PANTHER" id="PTHR22904">
    <property type="entry name" value="TPR REPEAT CONTAINING PROTEIN"/>
    <property type="match status" value="1"/>
</dbReference>
<dbReference type="Pfam" id="PF17830">
    <property type="entry name" value="STI1-HOP_DP"/>
    <property type="match status" value="2"/>
</dbReference>
<dbReference type="AlphaFoldDB" id="A0A061R1E4"/>
<keyword evidence="3" id="KW-0677">Repeat</keyword>
<evidence type="ECO:0000259" key="7">
    <source>
        <dbReference type="SMART" id="SM00727"/>
    </source>
</evidence>
<dbReference type="SMART" id="SM00727">
    <property type="entry name" value="STI1"/>
    <property type="match status" value="2"/>
</dbReference>
<organism evidence="8">
    <name type="scientific">Tetraselmis sp. GSL018</name>
    <dbReference type="NCBI Taxonomy" id="582737"/>
    <lineage>
        <taxon>Eukaryota</taxon>
        <taxon>Viridiplantae</taxon>
        <taxon>Chlorophyta</taxon>
        <taxon>core chlorophytes</taxon>
        <taxon>Chlorodendrophyceae</taxon>
        <taxon>Chlorodendrales</taxon>
        <taxon>Chlorodendraceae</taxon>
        <taxon>Tetraselmis</taxon>
    </lineage>
</organism>
<dbReference type="InterPro" id="IPR011990">
    <property type="entry name" value="TPR-like_helical_dom_sf"/>
</dbReference>
<dbReference type="PANTHER" id="PTHR22904:SF533">
    <property type="entry name" value="HSP70-HSP90 ORGANIZING PROTEIN 3"/>
    <property type="match status" value="1"/>
</dbReference>
<dbReference type="GO" id="GO:0051879">
    <property type="term" value="F:Hsp90 protein binding"/>
    <property type="evidence" value="ECO:0007669"/>
    <property type="project" value="TreeGrafter"/>
</dbReference>
<dbReference type="PROSITE" id="PS50293">
    <property type="entry name" value="TPR_REGION"/>
    <property type="match status" value="2"/>
</dbReference>
<feature type="compositionally biased region" description="Basic and acidic residues" evidence="6">
    <location>
        <begin position="237"/>
        <end position="246"/>
    </location>
</feature>
<comment type="subcellular location">
    <subcellularLocation>
        <location evidence="1">Cytoplasm</location>
    </subcellularLocation>
</comment>
<keyword evidence="4 5" id="KW-0802">TPR repeat</keyword>
<protein>
    <submittedName>
        <fullName evidence="8">Stress-induced-phosphoprotein 1</fullName>
    </submittedName>
</protein>
<feature type="region of interest" description="Disordered" evidence="6">
    <location>
        <begin position="191"/>
        <end position="247"/>
    </location>
</feature>
<dbReference type="SUPFAM" id="SSF48452">
    <property type="entry name" value="TPR-like"/>
    <property type="match status" value="3"/>
</dbReference>
<feature type="repeat" description="TPR" evidence="5">
    <location>
        <begin position="3"/>
        <end position="36"/>
    </location>
</feature>
<dbReference type="InterPro" id="IPR006636">
    <property type="entry name" value="STI1_HS-bd"/>
</dbReference>
<feature type="repeat" description="TPR" evidence="5">
    <location>
        <begin position="448"/>
        <end position="481"/>
    </location>
</feature>
<evidence type="ECO:0000256" key="2">
    <source>
        <dbReference type="ARBA" id="ARBA00022490"/>
    </source>
</evidence>
<dbReference type="InterPro" id="IPR041243">
    <property type="entry name" value="STI1/HOP_DP"/>
</dbReference>
<name>A0A061R1E4_9CHLO</name>
<feature type="domain" description="STI1" evidence="7">
    <location>
        <begin position="145"/>
        <end position="184"/>
    </location>
</feature>
<dbReference type="Pfam" id="PF13432">
    <property type="entry name" value="TPR_16"/>
    <property type="match status" value="1"/>
</dbReference>
<reference evidence="8" key="1">
    <citation type="submission" date="2014-05" db="EMBL/GenBank/DDBJ databases">
        <title>The transcriptome of the halophilic microalga Tetraselmis sp. GSL018 isolated from the Great Salt Lake, Utah.</title>
        <authorList>
            <person name="Jinkerson R.E."/>
            <person name="D'Adamo S."/>
            <person name="Posewitz M.C."/>
        </authorList>
    </citation>
    <scope>NUCLEOTIDE SEQUENCE</scope>
    <source>
        <strain evidence="8">GSL018</strain>
    </source>
</reference>
<dbReference type="SMART" id="SM00028">
    <property type="entry name" value="TPR"/>
    <property type="match status" value="9"/>
</dbReference>
<dbReference type="EMBL" id="GBEZ01022317">
    <property type="protein sequence ID" value="JAC64520.1"/>
    <property type="molecule type" value="Transcribed_RNA"/>
</dbReference>
<dbReference type="GO" id="GO:0005737">
    <property type="term" value="C:cytoplasm"/>
    <property type="evidence" value="ECO:0007669"/>
    <property type="project" value="UniProtKB-SubCell"/>
</dbReference>
<evidence type="ECO:0000256" key="5">
    <source>
        <dbReference type="PROSITE-ProRule" id="PRU00339"/>
    </source>
</evidence>
<dbReference type="FunFam" id="1.10.260.100:FF:000004">
    <property type="entry name" value="Putative stress-induced-phosphoprotein 1"/>
    <property type="match status" value="1"/>
</dbReference>
<feature type="compositionally biased region" description="Pro residues" evidence="6">
    <location>
        <begin position="207"/>
        <end position="217"/>
    </location>
</feature>